<accession>F2Q3S6</accession>
<dbReference type="InterPro" id="IPR029032">
    <property type="entry name" value="AhpD-like"/>
</dbReference>
<dbReference type="PANTHER" id="PTHR28180">
    <property type="entry name" value="CONSERVED MITOCHONDRIAL PROTEIN-RELATED"/>
    <property type="match status" value="1"/>
</dbReference>
<dbReference type="VEuPathDB" id="FungiDB:TEQG_07751"/>
<organism evidence="2 3">
    <name type="scientific">Trichophyton equinum (strain ATCC MYA-4606 / CBS 127.97)</name>
    <name type="common">Horse ringworm fungus</name>
    <dbReference type="NCBI Taxonomy" id="559882"/>
    <lineage>
        <taxon>Eukaryota</taxon>
        <taxon>Fungi</taxon>
        <taxon>Dikarya</taxon>
        <taxon>Ascomycota</taxon>
        <taxon>Pezizomycotina</taxon>
        <taxon>Eurotiomycetes</taxon>
        <taxon>Eurotiomycetidae</taxon>
        <taxon>Onygenales</taxon>
        <taxon>Arthrodermataceae</taxon>
        <taxon>Trichophyton</taxon>
    </lineage>
</organism>
<dbReference type="AlphaFoldDB" id="F2Q3S6"/>
<proteinExistence type="predicted"/>
<dbReference type="PANTHER" id="PTHR28180:SF2">
    <property type="entry name" value="PEROXISOMAL PROTEIN 2"/>
    <property type="match status" value="1"/>
</dbReference>
<name>F2Q3S6_TRIEC</name>
<feature type="compositionally biased region" description="Low complexity" evidence="1">
    <location>
        <begin position="340"/>
        <end position="350"/>
    </location>
</feature>
<feature type="region of interest" description="Disordered" evidence="1">
    <location>
        <begin position="314"/>
        <end position="362"/>
    </location>
</feature>
<dbReference type="HOGENOM" id="CLU_031480_2_0_1"/>
<evidence type="ECO:0000313" key="2">
    <source>
        <dbReference type="EMBL" id="EGE08794.1"/>
    </source>
</evidence>
<dbReference type="Proteomes" id="UP000009169">
    <property type="component" value="Unassembled WGS sequence"/>
</dbReference>
<evidence type="ECO:0000313" key="3">
    <source>
        <dbReference type="Proteomes" id="UP000009169"/>
    </source>
</evidence>
<keyword evidence="3" id="KW-1185">Reference proteome</keyword>
<protein>
    <submittedName>
        <fullName evidence="2">Uncharacterized protein</fullName>
    </submittedName>
</protein>
<evidence type="ECO:0000256" key="1">
    <source>
        <dbReference type="SAM" id="MobiDB-lite"/>
    </source>
</evidence>
<dbReference type="InterPro" id="IPR052999">
    <property type="entry name" value="PTS1_Protein"/>
</dbReference>
<sequence length="362" mass="38814">MALTRPVRTLKPKLNLRPAYQSTVSAVPGRPENSSSLSVVGSPLIGGACLGTFTGSRYGRFLTYSRYITHNQSQPQLLFGAERRINMGDNNRDASARRLRALTEQIIPSQQHQSRAYSQGVITGASSSSPSINFSALSKLLPHDGPEGEAVWYIVVAAALMAFHQESAVGALWEHIVSTRRSSTEEEKALIARRIRESCLKASVLVGFPRGINALSSLHESLARHTPSTHRLLSEDSSLRSPVDGETKLERGTAFFTRLYAGHTSKILDNMSRSSGGDLSYYALASVYGNSCRDSSCQCDGDGADGVCLLSGGRRRTAGQGPEHGSVRCTDQGSREHRTGSGTAGWSGSTRNGGGIRLSSEG</sequence>
<dbReference type="Gene3D" id="1.20.1290.10">
    <property type="entry name" value="AhpD-like"/>
    <property type="match status" value="1"/>
</dbReference>
<dbReference type="OrthoDB" id="5537330at2759"/>
<dbReference type="EMBL" id="DS995787">
    <property type="protein sequence ID" value="EGE08794.1"/>
    <property type="molecule type" value="Genomic_DNA"/>
</dbReference>
<reference evidence="3" key="1">
    <citation type="journal article" date="2012" name="MBio">
        <title>Comparative genome analysis of Trichophyton rubrum and related dermatophytes reveals candidate genes involved in infection.</title>
        <authorList>
            <person name="Martinez D.A."/>
            <person name="Oliver B.G."/>
            <person name="Graeser Y."/>
            <person name="Goldberg J.M."/>
            <person name="Li W."/>
            <person name="Martinez-Rossi N.M."/>
            <person name="Monod M."/>
            <person name="Shelest E."/>
            <person name="Barton R.C."/>
            <person name="Birch E."/>
            <person name="Brakhage A.A."/>
            <person name="Chen Z."/>
            <person name="Gurr S.J."/>
            <person name="Heiman D."/>
            <person name="Heitman J."/>
            <person name="Kosti I."/>
            <person name="Rossi A."/>
            <person name="Saif S."/>
            <person name="Samalova M."/>
            <person name="Saunders C.W."/>
            <person name="Shea T."/>
            <person name="Summerbell R.C."/>
            <person name="Xu J."/>
            <person name="Young S."/>
            <person name="Zeng Q."/>
            <person name="Birren B.W."/>
            <person name="Cuomo C.A."/>
            <person name="White T.C."/>
        </authorList>
    </citation>
    <scope>NUCLEOTIDE SEQUENCE [LARGE SCALE GENOMIC DNA]</scope>
    <source>
        <strain evidence="3">ATCC MYA-4606 / CBS 127.97</strain>
    </source>
</reference>
<dbReference type="eggNOG" id="ENOG502RCP9">
    <property type="taxonomic scope" value="Eukaryota"/>
</dbReference>
<gene>
    <name evidence="2" type="ORF">TEQG_07751</name>
</gene>